<comment type="caution">
    <text evidence="4">The sequence shown here is derived from an EMBL/GenBank/DDBJ whole genome shotgun (WGS) entry which is preliminary data.</text>
</comment>
<dbReference type="SMART" id="SM00646">
    <property type="entry name" value="Ami_3"/>
    <property type="match status" value="1"/>
</dbReference>
<dbReference type="PATRIC" id="fig|1121865.3.peg.1561"/>
<dbReference type="InterPro" id="IPR050695">
    <property type="entry name" value="N-acetylmuramoyl_amidase_3"/>
</dbReference>
<keyword evidence="1" id="KW-0378">Hydrolase</keyword>
<dbReference type="Pfam" id="PF08239">
    <property type="entry name" value="SH3_3"/>
    <property type="match status" value="1"/>
</dbReference>
<gene>
    <name evidence="4" type="ORF">I568_01262</name>
</gene>
<dbReference type="GO" id="GO:0071555">
    <property type="term" value="P:cell wall organization"/>
    <property type="evidence" value="ECO:0007669"/>
    <property type="project" value="UniProtKB-KW"/>
</dbReference>
<dbReference type="InterPro" id="IPR002508">
    <property type="entry name" value="MurNAc-LAA_cat"/>
</dbReference>
<proteinExistence type="predicted"/>
<dbReference type="Proteomes" id="UP000014113">
    <property type="component" value="Unassembled WGS sequence"/>
</dbReference>
<evidence type="ECO:0000313" key="4">
    <source>
        <dbReference type="EMBL" id="EOW84103.1"/>
    </source>
</evidence>
<dbReference type="PANTHER" id="PTHR30404:SF7">
    <property type="entry name" value="CELL WALL AMIDASE LYTH-RELATED"/>
    <property type="match status" value="1"/>
</dbReference>
<protein>
    <recommendedName>
        <fullName evidence="3">SH3b domain-containing protein</fullName>
    </recommendedName>
</protein>
<keyword evidence="2" id="KW-0961">Cell wall biogenesis/degradation</keyword>
<dbReference type="GO" id="GO:0030288">
    <property type="term" value="C:outer membrane-bounded periplasmic space"/>
    <property type="evidence" value="ECO:0007669"/>
    <property type="project" value="TreeGrafter"/>
</dbReference>
<dbReference type="InterPro" id="IPR003646">
    <property type="entry name" value="SH3-like_bac-type"/>
</dbReference>
<evidence type="ECO:0000259" key="3">
    <source>
        <dbReference type="PROSITE" id="PS51781"/>
    </source>
</evidence>
<dbReference type="OrthoDB" id="9806267at2"/>
<dbReference type="eggNOG" id="COG0860">
    <property type="taxonomic scope" value="Bacteria"/>
</dbReference>
<dbReference type="EMBL" id="ASWJ01000005">
    <property type="protein sequence ID" value="EOW84103.1"/>
    <property type="molecule type" value="Genomic_DNA"/>
</dbReference>
<feature type="domain" description="SH3b" evidence="3">
    <location>
        <begin position="75"/>
        <end position="140"/>
    </location>
</feature>
<dbReference type="Gene3D" id="3.40.630.40">
    <property type="entry name" value="Zn-dependent exopeptidases"/>
    <property type="match status" value="1"/>
</dbReference>
<dbReference type="AlphaFoldDB" id="S0KHH6"/>
<dbReference type="CDD" id="cd02696">
    <property type="entry name" value="MurNAc-LAA"/>
    <property type="match status" value="1"/>
</dbReference>
<name>S0KHH6_9ENTE</name>
<dbReference type="SUPFAM" id="SSF53187">
    <property type="entry name" value="Zn-dependent exopeptidases"/>
    <property type="match status" value="1"/>
</dbReference>
<dbReference type="Pfam" id="PF01520">
    <property type="entry name" value="Amidase_3"/>
    <property type="match status" value="1"/>
</dbReference>
<dbReference type="RefSeq" id="WP_016183732.1">
    <property type="nucleotide sequence ID" value="NZ_JXKI01000005.1"/>
</dbReference>
<evidence type="ECO:0000256" key="2">
    <source>
        <dbReference type="ARBA" id="ARBA00023316"/>
    </source>
</evidence>
<dbReference type="Gene3D" id="2.30.30.40">
    <property type="entry name" value="SH3 Domains"/>
    <property type="match status" value="1"/>
</dbReference>
<dbReference type="GO" id="GO:0009253">
    <property type="term" value="P:peptidoglycan catabolic process"/>
    <property type="evidence" value="ECO:0007669"/>
    <property type="project" value="InterPro"/>
</dbReference>
<dbReference type="SMART" id="SM00287">
    <property type="entry name" value="SH3b"/>
    <property type="match status" value="1"/>
</dbReference>
<organism evidence="4 5">
    <name type="scientific">Enterococcus columbae DSM 7374 = ATCC 51263</name>
    <dbReference type="NCBI Taxonomy" id="1121865"/>
    <lineage>
        <taxon>Bacteria</taxon>
        <taxon>Bacillati</taxon>
        <taxon>Bacillota</taxon>
        <taxon>Bacilli</taxon>
        <taxon>Lactobacillales</taxon>
        <taxon>Enterococcaceae</taxon>
        <taxon>Enterococcus</taxon>
    </lineage>
</organism>
<evidence type="ECO:0000313" key="5">
    <source>
        <dbReference type="Proteomes" id="UP000014113"/>
    </source>
</evidence>
<evidence type="ECO:0000256" key="1">
    <source>
        <dbReference type="ARBA" id="ARBA00022801"/>
    </source>
</evidence>
<dbReference type="STRING" id="1121865.OMW_01619"/>
<dbReference type="PANTHER" id="PTHR30404">
    <property type="entry name" value="N-ACETYLMURAMOYL-L-ALANINE AMIDASE"/>
    <property type="match status" value="1"/>
</dbReference>
<accession>S0KHH6</accession>
<dbReference type="GO" id="GO:0008745">
    <property type="term" value="F:N-acetylmuramoyl-L-alanine amidase activity"/>
    <property type="evidence" value="ECO:0007669"/>
    <property type="project" value="InterPro"/>
</dbReference>
<sequence>MAKKKKIQSAPPKKGKLKKKRTFKFRKFLLFCLLVFLMVHYRSQLSAIILDSLPGQFSQDSTQTKNTTARQKTGETKSFVKISPQGATLYAQADDTSSQLGTVNVGEIVTFLDQVGDYYHITTNHQSTGYVSKTQATLFSQTIHATPNSLKQAVIVLNPGHGGDDVGALSNDENYYEKDVTLSTAKVVKKALEAAGATVILTRDFDETESLDSITQKSMEEQADVFISFHFDSTDYANMASGVTTYYYYYTYQNLAETINDQLTDLLPLENRGVEYGDFEVIRETTQPSLLLELGYMNNDSDLQTILTTSYQNKVAKAIVNGLTQYFSQTNN</sequence>
<reference evidence="4 5" key="1">
    <citation type="submission" date="2013-03" db="EMBL/GenBank/DDBJ databases">
        <title>The Genome Sequence of Enterococcus columbae ATCC_51263 (PacBio/Illumina hybrid assembly).</title>
        <authorList>
            <consortium name="The Broad Institute Genomics Platform"/>
            <consortium name="The Broad Institute Genome Sequencing Center for Infectious Disease"/>
            <person name="Earl A."/>
            <person name="Russ C."/>
            <person name="Gilmore M."/>
            <person name="Surin D."/>
            <person name="Walker B."/>
            <person name="Young S."/>
            <person name="Zeng Q."/>
            <person name="Gargeya S."/>
            <person name="Fitzgerald M."/>
            <person name="Haas B."/>
            <person name="Abouelleil A."/>
            <person name="Allen A.W."/>
            <person name="Alvarado L."/>
            <person name="Arachchi H.M."/>
            <person name="Berlin A.M."/>
            <person name="Chapman S.B."/>
            <person name="Gainer-Dewar J."/>
            <person name="Goldberg J."/>
            <person name="Griggs A."/>
            <person name="Gujja S."/>
            <person name="Hansen M."/>
            <person name="Howarth C."/>
            <person name="Imamovic A."/>
            <person name="Ireland A."/>
            <person name="Larimer J."/>
            <person name="McCowan C."/>
            <person name="Murphy C."/>
            <person name="Pearson M."/>
            <person name="Poon T.W."/>
            <person name="Priest M."/>
            <person name="Roberts A."/>
            <person name="Saif S."/>
            <person name="Shea T."/>
            <person name="Sisk P."/>
            <person name="Sykes S."/>
            <person name="Wortman J."/>
            <person name="Nusbaum C."/>
            <person name="Birren B."/>
        </authorList>
    </citation>
    <scope>NUCLEOTIDE SEQUENCE [LARGE SCALE GENOMIC DNA]</scope>
    <source>
        <strain evidence="4 5">ATCC 51263</strain>
    </source>
</reference>
<dbReference type="PROSITE" id="PS51781">
    <property type="entry name" value="SH3B"/>
    <property type="match status" value="1"/>
</dbReference>
<keyword evidence="5" id="KW-1185">Reference proteome</keyword>